<comment type="caution">
    <text evidence="2">The sequence shown here is derived from an EMBL/GenBank/DDBJ whole genome shotgun (WGS) entry which is preliminary data.</text>
</comment>
<keyword evidence="1" id="KW-0812">Transmembrane</keyword>
<feature type="transmembrane region" description="Helical" evidence="1">
    <location>
        <begin position="165"/>
        <end position="184"/>
    </location>
</feature>
<gene>
    <name evidence="2" type="ORF">PG991_003442</name>
</gene>
<dbReference type="Proteomes" id="UP001396898">
    <property type="component" value="Unassembled WGS sequence"/>
</dbReference>
<evidence type="ECO:0000256" key="1">
    <source>
        <dbReference type="SAM" id="Phobius"/>
    </source>
</evidence>
<keyword evidence="1" id="KW-1133">Transmembrane helix</keyword>
<keyword evidence="1" id="KW-0472">Membrane</keyword>
<evidence type="ECO:0000313" key="2">
    <source>
        <dbReference type="EMBL" id="KAK8026386.1"/>
    </source>
</evidence>
<organism evidence="2 3">
    <name type="scientific">Apiospora marii</name>
    <dbReference type="NCBI Taxonomy" id="335849"/>
    <lineage>
        <taxon>Eukaryota</taxon>
        <taxon>Fungi</taxon>
        <taxon>Dikarya</taxon>
        <taxon>Ascomycota</taxon>
        <taxon>Pezizomycotina</taxon>
        <taxon>Sordariomycetes</taxon>
        <taxon>Xylariomycetidae</taxon>
        <taxon>Amphisphaeriales</taxon>
        <taxon>Apiosporaceae</taxon>
        <taxon>Apiospora</taxon>
    </lineage>
</organism>
<dbReference type="EMBL" id="JAQQWI010000007">
    <property type="protein sequence ID" value="KAK8026386.1"/>
    <property type="molecule type" value="Genomic_DNA"/>
</dbReference>
<accession>A0ABR1S3V5</accession>
<proteinExistence type="predicted"/>
<feature type="transmembrane region" description="Helical" evidence="1">
    <location>
        <begin position="71"/>
        <end position="91"/>
    </location>
</feature>
<evidence type="ECO:0008006" key="4">
    <source>
        <dbReference type="Google" id="ProtNLM"/>
    </source>
</evidence>
<evidence type="ECO:0000313" key="3">
    <source>
        <dbReference type="Proteomes" id="UP001396898"/>
    </source>
</evidence>
<keyword evidence="3" id="KW-1185">Reference proteome</keyword>
<name>A0ABR1S3V5_9PEZI</name>
<reference evidence="2 3" key="1">
    <citation type="submission" date="2023-01" db="EMBL/GenBank/DDBJ databases">
        <title>Analysis of 21 Apiospora genomes using comparative genomics revels a genus with tremendous synthesis potential of carbohydrate active enzymes and secondary metabolites.</title>
        <authorList>
            <person name="Sorensen T."/>
        </authorList>
    </citation>
    <scope>NUCLEOTIDE SEQUENCE [LARGE SCALE GENOMIC DNA]</scope>
    <source>
        <strain evidence="2 3">CBS 20057</strain>
    </source>
</reference>
<protein>
    <recommendedName>
        <fullName evidence="4">Autophagy-related protein</fullName>
    </recommendedName>
</protein>
<sequence>MASRAPNQGQQFDLLPLSVPHQTPSIPQPLHDGRLKQSFLTILPAQLSCSMADTLNRIWTVVIDGCKNNKLATLFGVVGTIGTIFTIASYFDTHLSTALGLWTSRKDFIELCENNSTTTTDCDKTQGERLGAPPNFERITRTRPFRAYHDTPYTSSSPLVTDGNIVSFLCFGVPVSLCVFLAVVQKQRLARVFERILPGLNTPTDDSLRGVSLMLPAILSSYQA</sequence>